<comment type="function">
    <text evidence="17">Member of the two-component regulatory system NreB/NreC involved in the control of dissimilatory nitrate/nitrite reduction in response to oxygen. NreB functions as a direct oxygen sensor histidine kinase which is autophosphorylated, in the absence of oxygen, probably at the conserved histidine residue, and transfers its phosphate group probably to a conserved aspartate residue of NreC. NreB/NreC activates the expression of the nitrate (narGHJI) and nitrite (nir) reductase operons, as well as the putative nitrate transporter gene narT.</text>
</comment>
<feature type="transmembrane region" description="Helical" evidence="19">
    <location>
        <begin position="324"/>
        <end position="344"/>
    </location>
</feature>
<evidence type="ECO:0000313" key="23">
    <source>
        <dbReference type="Proteomes" id="UP000198901"/>
    </source>
</evidence>
<evidence type="ECO:0000256" key="8">
    <source>
        <dbReference type="ARBA" id="ARBA00022553"/>
    </source>
</evidence>
<evidence type="ECO:0000313" key="22">
    <source>
        <dbReference type="EMBL" id="SDM40942.1"/>
    </source>
</evidence>
<keyword evidence="6" id="KW-0004">4Fe-4S</keyword>
<evidence type="ECO:0000256" key="19">
    <source>
        <dbReference type="SAM" id="Phobius"/>
    </source>
</evidence>
<dbReference type="InterPro" id="IPR036890">
    <property type="entry name" value="HATPase_C_sf"/>
</dbReference>
<dbReference type="OrthoDB" id="613787at2"/>
<dbReference type="Proteomes" id="UP000198901">
    <property type="component" value="Unassembled WGS sequence"/>
</dbReference>
<dbReference type="Pfam" id="PF07730">
    <property type="entry name" value="HisKA_3"/>
    <property type="match status" value="1"/>
</dbReference>
<dbReference type="GO" id="GO:0000155">
    <property type="term" value="F:phosphorelay sensor kinase activity"/>
    <property type="evidence" value="ECO:0007669"/>
    <property type="project" value="InterPro"/>
</dbReference>
<protein>
    <recommendedName>
        <fullName evidence="5">Oxygen sensor histidine kinase NreB</fullName>
        <ecNumber evidence="4">2.7.13.3</ecNumber>
    </recommendedName>
    <alternativeName>
        <fullName evidence="18">Nitrogen regulation protein B</fullName>
    </alternativeName>
</protein>
<evidence type="ECO:0000256" key="3">
    <source>
        <dbReference type="ARBA" id="ARBA00004496"/>
    </source>
</evidence>
<accession>A0A1G9SZX2</accession>
<dbReference type="GO" id="GO:0016020">
    <property type="term" value="C:membrane"/>
    <property type="evidence" value="ECO:0007669"/>
    <property type="project" value="InterPro"/>
</dbReference>
<gene>
    <name evidence="22" type="ORF">SAMN04488090_3359</name>
</gene>
<evidence type="ECO:0000256" key="18">
    <source>
        <dbReference type="ARBA" id="ARBA00030800"/>
    </source>
</evidence>
<keyword evidence="19" id="KW-1133">Transmembrane helix</keyword>
<dbReference type="RefSeq" id="WP_093204766.1">
    <property type="nucleotide sequence ID" value="NZ_FNGS01000006.1"/>
</dbReference>
<keyword evidence="10" id="KW-0479">Metal-binding</keyword>
<dbReference type="SMART" id="SM00387">
    <property type="entry name" value="HATPase_c"/>
    <property type="match status" value="1"/>
</dbReference>
<dbReference type="InterPro" id="IPR003594">
    <property type="entry name" value="HATPase_dom"/>
</dbReference>
<name>A0A1G9SZX2_9BACT</name>
<comment type="catalytic activity">
    <reaction evidence="1">
        <text>ATP + protein L-histidine = ADP + protein N-phospho-L-histidine.</text>
        <dbReference type="EC" id="2.7.13.3"/>
    </reaction>
</comment>
<evidence type="ECO:0000256" key="1">
    <source>
        <dbReference type="ARBA" id="ARBA00000085"/>
    </source>
</evidence>
<dbReference type="PANTHER" id="PTHR24421">
    <property type="entry name" value="NITRATE/NITRITE SENSOR PROTEIN NARX-RELATED"/>
    <property type="match status" value="1"/>
</dbReference>
<feature type="transmembrane region" description="Helical" evidence="19">
    <location>
        <begin position="234"/>
        <end position="254"/>
    </location>
</feature>
<feature type="chain" id="PRO_5011507067" description="Oxygen sensor histidine kinase NreB" evidence="20">
    <location>
        <begin position="21"/>
        <end position="590"/>
    </location>
</feature>
<keyword evidence="15" id="KW-0902">Two-component regulatory system</keyword>
<evidence type="ECO:0000256" key="4">
    <source>
        <dbReference type="ARBA" id="ARBA00012438"/>
    </source>
</evidence>
<evidence type="ECO:0000256" key="2">
    <source>
        <dbReference type="ARBA" id="ARBA00001966"/>
    </source>
</evidence>
<keyword evidence="19" id="KW-0812">Transmembrane</keyword>
<dbReference type="InterPro" id="IPR011712">
    <property type="entry name" value="Sig_transdc_His_kin_sub3_dim/P"/>
</dbReference>
<evidence type="ECO:0000256" key="14">
    <source>
        <dbReference type="ARBA" id="ARBA00023004"/>
    </source>
</evidence>
<keyword evidence="14" id="KW-0408">Iron</keyword>
<evidence type="ECO:0000256" key="20">
    <source>
        <dbReference type="SAM" id="SignalP"/>
    </source>
</evidence>
<keyword evidence="23" id="KW-1185">Reference proteome</keyword>
<feature type="transmembrane region" description="Helical" evidence="19">
    <location>
        <begin position="197"/>
        <end position="214"/>
    </location>
</feature>
<dbReference type="InterPro" id="IPR005467">
    <property type="entry name" value="His_kinase_dom"/>
</dbReference>
<dbReference type="PANTHER" id="PTHR24421:SF10">
    <property type="entry name" value="NITRATE_NITRITE SENSOR PROTEIN NARQ"/>
    <property type="match status" value="1"/>
</dbReference>
<keyword evidence="16" id="KW-0411">Iron-sulfur</keyword>
<comment type="cofactor">
    <cofactor evidence="2">
        <name>[4Fe-4S] cluster</name>
        <dbReference type="ChEBI" id="CHEBI:49883"/>
    </cofactor>
</comment>
<keyword evidence="8" id="KW-0597">Phosphoprotein</keyword>
<feature type="transmembrane region" description="Helical" evidence="19">
    <location>
        <begin position="266"/>
        <end position="289"/>
    </location>
</feature>
<evidence type="ECO:0000256" key="9">
    <source>
        <dbReference type="ARBA" id="ARBA00022679"/>
    </source>
</evidence>
<evidence type="ECO:0000256" key="17">
    <source>
        <dbReference type="ARBA" id="ARBA00024827"/>
    </source>
</evidence>
<keyword evidence="11" id="KW-0547">Nucleotide-binding</keyword>
<dbReference type="GO" id="GO:0051539">
    <property type="term" value="F:4 iron, 4 sulfur cluster binding"/>
    <property type="evidence" value="ECO:0007669"/>
    <property type="project" value="UniProtKB-KW"/>
</dbReference>
<keyword evidence="19" id="KW-0472">Membrane</keyword>
<dbReference type="PROSITE" id="PS50109">
    <property type="entry name" value="HIS_KIN"/>
    <property type="match status" value="1"/>
</dbReference>
<evidence type="ECO:0000256" key="16">
    <source>
        <dbReference type="ARBA" id="ARBA00023014"/>
    </source>
</evidence>
<proteinExistence type="predicted"/>
<dbReference type="Pfam" id="PF07695">
    <property type="entry name" value="7TMR-DISM_7TM"/>
    <property type="match status" value="1"/>
</dbReference>
<dbReference type="Gene3D" id="1.20.5.1930">
    <property type="match status" value="1"/>
</dbReference>
<dbReference type="Pfam" id="PF02518">
    <property type="entry name" value="HATPase_c"/>
    <property type="match status" value="1"/>
</dbReference>
<keyword evidence="13" id="KW-0067">ATP-binding</keyword>
<evidence type="ECO:0000256" key="7">
    <source>
        <dbReference type="ARBA" id="ARBA00022490"/>
    </source>
</evidence>
<dbReference type="GO" id="GO:0005524">
    <property type="term" value="F:ATP binding"/>
    <property type="evidence" value="ECO:0007669"/>
    <property type="project" value="UniProtKB-KW"/>
</dbReference>
<dbReference type="EMBL" id="FNGS01000006">
    <property type="protein sequence ID" value="SDM40942.1"/>
    <property type="molecule type" value="Genomic_DNA"/>
</dbReference>
<dbReference type="STRING" id="563176.SAMN04488090_3359"/>
<feature type="transmembrane region" description="Helical" evidence="19">
    <location>
        <begin position="356"/>
        <end position="376"/>
    </location>
</feature>
<dbReference type="InterPro" id="IPR050482">
    <property type="entry name" value="Sensor_HK_TwoCompSys"/>
</dbReference>
<evidence type="ECO:0000256" key="5">
    <source>
        <dbReference type="ARBA" id="ARBA00017322"/>
    </source>
</evidence>
<evidence type="ECO:0000256" key="6">
    <source>
        <dbReference type="ARBA" id="ARBA00022485"/>
    </source>
</evidence>
<feature type="transmembrane region" description="Helical" evidence="19">
    <location>
        <begin position="172"/>
        <end position="192"/>
    </location>
</feature>
<keyword evidence="9" id="KW-0808">Transferase</keyword>
<feature type="signal peptide" evidence="20">
    <location>
        <begin position="1"/>
        <end position="20"/>
    </location>
</feature>
<feature type="transmembrane region" description="Helical" evidence="19">
    <location>
        <begin position="295"/>
        <end position="312"/>
    </location>
</feature>
<dbReference type="GO" id="GO:0005737">
    <property type="term" value="C:cytoplasm"/>
    <property type="evidence" value="ECO:0007669"/>
    <property type="project" value="UniProtKB-SubCell"/>
</dbReference>
<evidence type="ECO:0000256" key="11">
    <source>
        <dbReference type="ARBA" id="ARBA00022741"/>
    </source>
</evidence>
<dbReference type="InterPro" id="IPR011623">
    <property type="entry name" value="7TMR_DISM_rcpt_extracell_dom1"/>
</dbReference>
<dbReference type="AlphaFoldDB" id="A0A1G9SZX2"/>
<dbReference type="GO" id="GO:0046983">
    <property type="term" value="F:protein dimerization activity"/>
    <property type="evidence" value="ECO:0007669"/>
    <property type="project" value="InterPro"/>
</dbReference>
<dbReference type="EC" id="2.7.13.3" evidence="4"/>
<dbReference type="SUPFAM" id="SSF55874">
    <property type="entry name" value="ATPase domain of HSP90 chaperone/DNA topoisomerase II/histidine kinase"/>
    <property type="match status" value="1"/>
</dbReference>
<evidence type="ECO:0000256" key="15">
    <source>
        <dbReference type="ARBA" id="ARBA00023012"/>
    </source>
</evidence>
<evidence type="ECO:0000256" key="13">
    <source>
        <dbReference type="ARBA" id="ARBA00022840"/>
    </source>
</evidence>
<dbReference type="PRINTS" id="PR00344">
    <property type="entry name" value="BCTRLSENSOR"/>
</dbReference>
<reference evidence="22 23" key="1">
    <citation type="submission" date="2016-10" db="EMBL/GenBank/DDBJ databases">
        <authorList>
            <person name="de Groot N.N."/>
        </authorList>
    </citation>
    <scope>NUCLEOTIDE SEQUENCE [LARGE SCALE GENOMIC DNA]</scope>
    <source>
        <strain evidence="22 23">DSM 21668</strain>
    </source>
</reference>
<keyword evidence="7" id="KW-0963">Cytoplasm</keyword>
<evidence type="ECO:0000256" key="12">
    <source>
        <dbReference type="ARBA" id="ARBA00022777"/>
    </source>
</evidence>
<sequence>MRIFTGTLVLLLWCFHLASGQDTLHIRPGFGSSELYPYTLFRTGGVPWQQMTRGAFDESGKPKWFRSRLQNTGTTPMQLMVICKAVDTLSGSIAFSGGQVRPLVLTGTHRPVRLREYPSNYLTYSFLLPPGQTATLSLRAVTDNYRFTLAPYAVFERVAGIKYLYDQQLYQGLYVGGMFLIVLFGVAMMALFREKLYVFYASCVIWSLALMLVQNEYYYYVFDWIPKFFISKDVYGVIVTAISISYFFFTTEFLNTRPKDDRILLWIGKISSGVLAVLLVACLLLDYRLFAVRGVFYPFLSSLYVIIIWLWVKSVRRGYKPSYLFAVASIPVITVGLLETMLDLHHIPVAVIYNTYYLVTLWEMFLLTMSIAYRFYREREAAAIVRQQQYEAEIRARDEERERIARDLHDKMGALLSAAKINVGLIGRSPDSQLVEQTEQMLLLAVEETRNAAHNLYPANLLQLGLVPTIRDLYGRVQAPKFTVDAIGMDDERLERPVEVALYSIIQEAVQNIFKHAEAREVTIQLIREKKNLTLLIEDNGRGFVPSFTRGRGMGLENMARRVEILKGQLEVDSMPGRGTIILVRIKGGK</sequence>
<keyword evidence="12 22" id="KW-0418">Kinase</keyword>
<evidence type="ECO:0000256" key="10">
    <source>
        <dbReference type="ARBA" id="ARBA00022723"/>
    </source>
</evidence>
<comment type="subcellular location">
    <subcellularLocation>
        <location evidence="3">Cytoplasm</location>
    </subcellularLocation>
</comment>
<dbReference type="CDD" id="cd16917">
    <property type="entry name" value="HATPase_UhpB-NarQ-NarX-like"/>
    <property type="match status" value="1"/>
</dbReference>
<dbReference type="Gene3D" id="3.30.565.10">
    <property type="entry name" value="Histidine kinase-like ATPase, C-terminal domain"/>
    <property type="match status" value="1"/>
</dbReference>
<dbReference type="GO" id="GO:0046872">
    <property type="term" value="F:metal ion binding"/>
    <property type="evidence" value="ECO:0007669"/>
    <property type="project" value="UniProtKB-KW"/>
</dbReference>
<evidence type="ECO:0000259" key="21">
    <source>
        <dbReference type="PROSITE" id="PS50109"/>
    </source>
</evidence>
<feature type="domain" description="Histidine kinase" evidence="21">
    <location>
        <begin position="502"/>
        <end position="590"/>
    </location>
</feature>
<dbReference type="InterPro" id="IPR004358">
    <property type="entry name" value="Sig_transdc_His_kin-like_C"/>
</dbReference>
<organism evidence="22 23">
    <name type="scientific">Siphonobacter aquaeclarae</name>
    <dbReference type="NCBI Taxonomy" id="563176"/>
    <lineage>
        <taxon>Bacteria</taxon>
        <taxon>Pseudomonadati</taxon>
        <taxon>Bacteroidota</taxon>
        <taxon>Cytophagia</taxon>
        <taxon>Cytophagales</taxon>
        <taxon>Cytophagaceae</taxon>
        <taxon>Siphonobacter</taxon>
    </lineage>
</organism>
<keyword evidence="20" id="KW-0732">Signal</keyword>